<evidence type="ECO:0000313" key="2">
    <source>
        <dbReference type="Proteomes" id="UP001293254"/>
    </source>
</evidence>
<proteinExistence type="predicted"/>
<sequence>MLWSKVALMASRSAFLPGRPRALQRVEKPSFNQMNTSDRFLAPDSKGPGISSSLPFSRWWSISNPLNFSMTALTSALPRSLIYRVSSKDSIRRDLTLVWTLNSNLILLKLRLNSLARMSLRSLTAEIDLP</sequence>
<accession>A0AAE1XNS7</accession>
<protein>
    <submittedName>
        <fullName evidence="1">Uncharacterized protein</fullName>
    </submittedName>
</protein>
<reference evidence="1" key="1">
    <citation type="submission" date="2020-06" db="EMBL/GenBank/DDBJ databases">
        <authorList>
            <person name="Li T."/>
            <person name="Hu X."/>
            <person name="Zhang T."/>
            <person name="Song X."/>
            <person name="Zhang H."/>
            <person name="Dai N."/>
            <person name="Sheng W."/>
            <person name="Hou X."/>
            <person name="Wei L."/>
        </authorList>
    </citation>
    <scope>NUCLEOTIDE SEQUENCE</scope>
    <source>
        <strain evidence="1">3651</strain>
        <tissue evidence="1">Leaf</tissue>
    </source>
</reference>
<name>A0AAE1XNS7_9LAMI</name>
<dbReference type="Proteomes" id="UP001293254">
    <property type="component" value="Unassembled WGS sequence"/>
</dbReference>
<gene>
    <name evidence="1" type="ORF">Salat_2631400</name>
</gene>
<evidence type="ECO:0000313" key="1">
    <source>
        <dbReference type="EMBL" id="KAK4415241.1"/>
    </source>
</evidence>
<dbReference type="EMBL" id="JACGWO010000011">
    <property type="protein sequence ID" value="KAK4415241.1"/>
    <property type="molecule type" value="Genomic_DNA"/>
</dbReference>
<dbReference type="AlphaFoldDB" id="A0AAE1XNS7"/>
<organism evidence="1 2">
    <name type="scientific">Sesamum alatum</name>
    <dbReference type="NCBI Taxonomy" id="300844"/>
    <lineage>
        <taxon>Eukaryota</taxon>
        <taxon>Viridiplantae</taxon>
        <taxon>Streptophyta</taxon>
        <taxon>Embryophyta</taxon>
        <taxon>Tracheophyta</taxon>
        <taxon>Spermatophyta</taxon>
        <taxon>Magnoliopsida</taxon>
        <taxon>eudicotyledons</taxon>
        <taxon>Gunneridae</taxon>
        <taxon>Pentapetalae</taxon>
        <taxon>asterids</taxon>
        <taxon>lamiids</taxon>
        <taxon>Lamiales</taxon>
        <taxon>Pedaliaceae</taxon>
        <taxon>Sesamum</taxon>
    </lineage>
</organism>
<keyword evidence="2" id="KW-1185">Reference proteome</keyword>
<reference evidence="1" key="2">
    <citation type="journal article" date="2024" name="Plant">
        <title>Genomic evolution and insights into agronomic trait innovations of Sesamum species.</title>
        <authorList>
            <person name="Miao H."/>
            <person name="Wang L."/>
            <person name="Qu L."/>
            <person name="Liu H."/>
            <person name="Sun Y."/>
            <person name="Le M."/>
            <person name="Wang Q."/>
            <person name="Wei S."/>
            <person name="Zheng Y."/>
            <person name="Lin W."/>
            <person name="Duan Y."/>
            <person name="Cao H."/>
            <person name="Xiong S."/>
            <person name="Wang X."/>
            <person name="Wei L."/>
            <person name="Li C."/>
            <person name="Ma Q."/>
            <person name="Ju M."/>
            <person name="Zhao R."/>
            <person name="Li G."/>
            <person name="Mu C."/>
            <person name="Tian Q."/>
            <person name="Mei H."/>
            <person name="Zhang T."/>
            <person name="Gao T."/>
            <person name="Zhang H."/>
        </authorList>
    </citation>
    <scope>NUCLEOTIDE SEQUENCE</scope>
    <source>
        <strain evidence="1">3651</strain>
    </source>
</reference>
<comment type="caution">
    <text evidence="1">The sequence shown here is derived from an EMBL/GenBank/DDBJ whole genome shotgun (WGS) entry which is preliminary data.</text>
</comment>